<comment type="similarity">
    <text evidence="1 2">Belongs to the glycosyl hydrolase 13 family.</text>
</comment>
<evidence type="ECO:0000313" key="6">
    <source>
        <dbReference type="Proteomes" id="UP000611554"/>
    </source>
</evidence>
<protein>
    <recommendedName>
        <fullName evidence="3">Alpha-amylase</fullName>
        <ecNumber evidence="3">3.2.1.1</ecNumber>
    </recommendedName>
</protein>
<name>A0ABQ2RKW6_9ACTN</name>
<organism evidence="5 6">
    <name type="scientific">Streptosporangium pseudovulgare</name>
    <dbReference type="NCBI Taxonomy" id="35765"/>
    <lineage>
        <taxon>Bacteria</taxon>
        <taxon>Bacillati</taxon>
        <taxon>Actinomycetota</taxon>
        <taxon>Actinomycetes</taxon>
        <taxon>Streptosporangiales</taxon>
        <taxon>Streptosporangiaceae</taxon>
        <taxon>Streptosporangium</taxon>
    </lineage>
</organism>
<feature type="domain" description="Glycosyl hydrolase family 13 catalytic" evidence="4">
    <location>
        <begin position="19"/>
        <end position="432"/>
    </location>
</feature>
<comment type="catalytic activity">
    <reaction evidence="3">
        <text>Endohydrolysis of (1-&gt;4)-alpha-D-glucosidic linkages in polysaccharides containing three or more (1-&gt;4)-alpha-linked D-glucose units.</text>
        <dbReference type="EC" id="3.2.1.1"/>
    </reaction>
</comment>
<dbReference type="Proteomes" id="UP000611554">
    <property type="component" value="Unassembled WGS sequence"/>
</dbReference>
<keyword evidence="3" id="KW-0378">Hydrolase</keyword>
<evidence type="ECO:0000256" key="3">
    <source>
        <dbReference type="RuleBase" id="RU361134"/>
    </source>
</evidence>
<proteinExistence type="inferred from homology"/>
<dbReference type="InterPro" id="IPR006047">
    <property type="entry name" value="GH13_cat_dom"/>
</dbReference>
<dbReference type="Gene3D" id="3.90.400.10">
    <property type="entry name" value="Oligo-1,6-glucosidase, Domain 2"/>
    <property type="match status" value="1"/>
</dbReference>
<evidence type="ECO:0000259" key="4">
    <source>
        <dbReference type="SMART" id="SM00642"/>
    </source>
</evidence>
<evidence type="ECO:0000256" key="2">
    <source>
        <dbReference type="RuleBase" id="RU003615"/>
    </source>
</evidence>
<dbReference type="InterPro" id="IPR013780">
    <property type="entry name" value="Glyco_hydro_b"/>
</dbReference>
<keyword evidence="3" id="KW-0119">Carbohydrate metabolism</keyword>
<keyword evidence="3" id="KW-0326">Glycosidase</keyword>
<reference evidence="6" key="1">
    <citation type="journal article" date="2019" name="Int. J. Syst. Evol. Microbiol.">
        <title>The Global Catalogue of Microorganisms (GCM) 10K type strain sequencing project: providing services to taxonomists for standard genome sequencing and annotation.</title>
        <authorList>
            <consortium name="The Broad Institute Genomics Platform"/>
            <consortium name="The Broad Institute Genome Sequencing Center for Infectious Disease"/>
            <person name="Wu L."/>
            <person name="Ma J."/>
        </authorList>
    </citation>
    <scope>NUCLEOTIDE SEQUENCE [LARGE SCALE GENOMIC DNA]</scope>
    <source>
        <strain evidence="6">JCM 3115</strain>
    </source>
</reference>
<dbReference type="CDD" id="cd11334">
    <property type="entry name" value="AmyAc_TreS"/>
    <property type="match status" value="1"/>
</dbReference>
<dbReference type="PRINTS" id="PR00110">
    <property type="entry name" value="ALPHAAMYLASE"/>
</dbReference>
<accession>A0ABQ2RKW6</accession>
<dbReference type="SUPFAM" id="SSF51445">
    <property type="entry name" value="(Trans)glycosidases"/>
    <property type="match status" value="1"/>
</dbReference>
<dbReference type="PANTHER" id="PTHR10357">
    <property type="entry name" value="ALPHA-AMYLASE FAMILY MEMBER"/>
    <property type="match status" value="1"/>
</dbReference>
<dbReference type="Gene3D" id="2.60.40.1180">
    <property type="entry name" value="Golgi alpha-mannosidase II"/>
    <property type="match status" value="1"/>
</dbReference>
<dbReference type="EMBL" id="BMQJ01000028">
    <property type="protein sequence ID" value="GGQ31005.1"/>
    <property type="molecule type" value="Genomic_DNA"/>
</dbReference>
<dbReference type="InterPro" id="IPR054049">
    <property type="entry name" value="SupH-like_C"/>
</dbReference>
<dbReference type="Gene3D" id="3.20.20.80">
    <property type="entry name" value="Glycosidases"/>
    <property type="match status" value="1"/>
</dbReference>
<evidence type="ECO:0000256" key="1">
    <source>
        <dbReference type="ARBA" id="ARBA00008061"/>
    </source>
</evidence>
<dbReference type="RefSeq" id="WP_189250826.1">
    <property type="nucleotide sequence ID" value="NZ_BMQJ01000028.1"/>
</dbReference>
<dbReference type="PANTHER" id="PTHR10357:SF219">
    <property type="entry name" value="MALTOSE ALPHA-D-GLUCOSYLTRANSFERASE"/>
    <property type="match status" value="1"/>
</dbReference>
<dbReference type="InterPro" id="IPR017853">
    <property type="entry name" value="GH"/>
</dbReference>
<comment type="caution">
    <text evidence="5">The sequence shown here is derived from an EMBL/GenBank/DDBJ whole genome shotgun (WGS) entry which is preliminary data.</text>
</comment>
<dbReference type="InterPro" id="IPR045857">
    <property type="entry name" value="O16G_dom_2"/>
</dbReference>
<gene>
    <name evidence="5" type="ORF">GCM10010140_71410</name>
</gene>
<sequence length="544" mass="62148">MQERWYRNAAIYSLDVCTFQDSDNDGFGDLPGLIGRLDYLSRLGVTALWLSPVHPSPRRDGGYDVVDHYGVDPRFGSMGDFAELLNQADERGLRIMIDLVVNHTSDEHPWFQAARSSPDSPFRDWYVWSEEEPADRWRGAVFPDVEPESWSYDEKAGAWYRHRFYRFEPDLNTGNPQVRAEIRKIAAFWLRLGVSGFRIDAAPFLIEDKTPGRHYRRDYEFLRDLRDTLSWQKGDAVMLAEANVADDELLEYFGQADGSASRILMVFAFRLNQAVMLALARRDAQPIRDVLRELPDLPQHAQWATFLRNHDEVDLGRLTEEERRDVFAAFGPDPDMQLYERGIRRRLAPMLDGDQRRLRMAYSLQFTMPGTPVVRYGDEIGMGEDLSLPERTAIRTPMQWSGTPGAGFSSCETTDTPLITEGPYAVDRVNVTDQRRDPDSLLMWFERILHTLRECKEIGTGHHEVLDAGPPHVLVHRATSPSGAMLFLHNLGSEPCRVAVDPQPEQDGTPLNITADTDYGSEVDLGALDLNGYGFRWIRLRRDP</sequence>
<dbReference type="Pfam" id="PF22157">
    <property type="entry name" value="SupH-like_C"/>
    <property type="match status" value="1"/>
</dbReference>
<dbReference type="InterPro" id="IPR006046">
    <property type="entry name" value="Alpha_amylase"/>
</dbReference>
<dbReference type="EC" id="3.2.1.1" evidence="3"/>
<keyword evidence="6" id="KW-1185">Reference proteome</keyword>
<evidence type="ECO:0000313" key="5">
    <source>
        <dbReference type="EMBL" id="GGQ31005.1"/>
    </source>
</evidence>
<dbReference type="Pfam" id="PF00128">
    <property type="entry name" value="Alpha-amylase"/>
    <property type="match status" value="2"/>
</dbReference>
<dbReference type="SMART" id="SM00642">
    <property type="entry name" value="Aamy"/>
    <property type="match status" value="1"/>
</dbReference>